<evidence type="ECO:0000259" key="12">
    <source>
        <dbReference type="Pfam" id="PF00291"/>
    </source>
</evidence>
<evidence type="ECO:0000256" key="9">
    <source>
        <dbReference type="ARBA" id="ARBA00049144"/>
    </source>
</evidence>
<evidence type="ECO:0000256" key="1">
    <source>
        <dbReference type="ARBA" id="ARBA00001933"/>
    </source>
</evidence>
<dbReference type="KEGG" id="nam:NAMH_1321"/>
<dbReference type="GO" id="GO:0009088">
    <property type="term" value="P:threonine biosynthetic process"/>
    <property type="evidence" value="ECO:0007669"/>
    <property type="project" value="UniProtKB-UniRule"/>
</dbReference>
<feature type="domain" description="Tryptophan synthase beta chain-like PALP" evidence="12">
    <location>
        <begin position="99"/>
        <end position="421"/>
    </location>
</feature>
<reference evidence="14 15" key="1">
    <citation type="journal article" date="2009" name="PLoS Genet.">
        <title>Adaptations to submarine hydrothermal environments exemplified by the genome of Nautilia profundicola.</title>
        <authorList>
            <person name="Campbell B.J."/>
            <person name="Smith J.L."/>
            <person name="Hanson T.E."/>
            <person name="Klotz M.G."/>
            <person name="Stein L.Y."/>
            <person name="Lee C.K."/>
            <person name="Wu D."/>
            <person name="Robinson J.M."/>
            <person name="Khouri H.M."/>
            <person name="Eisen J.A."/>
            <person name="Cary S.C."/>
        </authorList>
    </citation>
    <scope>NUCLEOTIDE SEQUENCE [LARGE SCALE GENOMIC DNA]</scope>
    <source>
        <strain evidence="15">ATCC BAA-1463 / DSM 18972 / AmH</strain>
    </source>
</reference>
<evidence type="ECO:0000256" key="10">
    <source>
        <dbReference type="NCBIfam" id="TIGR00260"/>
    </source>
</evidence>
<feature type="modified residue" description="N6-(pyridoxal phosphate)lysine" evidence="11">
    <location>
        <position position="115"/>
    </location>
</feature>
<dbReference type="PROSITE" id="PS00165">
    <property type="entry name" value="DEHYDRATASE_SER_THR"/>
    <property type="match status" value="1"/>
</dbReference>
<accession>B9L5S6</accession>
<feature type="domain" description="Threonine synthase N-terminal" evidence="13">
    <location>
        <begin position="2"/>
        <end position="73"/>
    </location>
</feature>
<evidence type="ECO:0000313" key="15">
    <source>
        <dbReference type="Proteomes" id="UP000000448"/>
    </source>
</evidence>
<gene>
    <name evidence="14" type="primary">thrC</name>
    <name evidence="14" type="ordered locus">NAMH_1321</name>
</gene>
<dbReference type="UniPathway" id="UPA00050">
    <property type="reaction ID" value="UER00065"/>
</dbReference>
<comment type="catalytic activity">
    <reaction evidence="9">
        <text>O-phospho-L-homoserine + H2O = L-threonine + phosphate</text>
        <dbReference type="Rhea" id="RHEA:10840"/>
        <dbReference type="ChEBI" id="CHEBI:15377"/>
        <dbReference type="ChEBI" id="CHEBI:43474"/>
        <dbReference type="ChEBI" id="CHEBI:57590"/>
        <dbReference type="ChEBI" id="CHEBI:57926"/>
        <dbReference type="EC" id="4.2.3.1"/>
    </reaction>
</comment>
<dbReference type="OrthoDB" id="9763107at2"/>
<dbReference type="Proteomes" id="UP000000448">
    <property type="component" value="Chromosome"/>
</dbReference>
<evidence type="ECO:0000256" key="8">
    <source>
        <dbReference type="ARBA" id="ARBA00022898"/>
    </source>
</evidence>
<protein>
    <recommendedName>
        <fullName evidence="5 10">Threonine synthase</fullName>
        <ecNumber evidence="4 10">4.2.3.1</ecNumber>
    </recommendedName>
</protein>
<organism evidence="14 15">
    <name type="scientific">Nautilia profundicola (strain ATCC BAA-1463 / DSM 18972 / AmH)</name>
    <dbReference type="NCBI Taxonomy" id="598659"/>
    <lineage>
        <taxon>Bacteria</taxon>
        <taxon>Pseudomonadati</taxon>
        <taxon>Campylobacterota</taxon>
        <taxon>Epsilonproteobacteria</taxon>
        <taxon>Nautiliales</taxon>
        <taxon>Nautiliaceae</taxon>
        <taxon>Nautilia</taxon>
    </lineage>
</organism>
<dbReference type="PANTHER" id="PTHR43515">
    <property type="entry name" value="THREONINE SYNTHASE-LIKE 1"/>
    <property type="match status" value="1"/>
</dbReference>
<dbReference type="InterPro" id="IPR001926">
    <property type="entry name" value="TrpB-like_PALP"/>
</dbReference>
<dbReference type="PANTHER" id="PTHR43515:SF1">
    <property type="entry name" value="THREONINE SYNTHASE-LIKE 1"/>
    <property type="match status" value="1"/>
</dbReference>
<dbReference type="InterPro" id="IPR029144">
    <property type="entry name" value="Thr_synth_N"/>
</dbReference>
<proteinExistence type="inferred from homology"/>
<evidence type="ECO:0000259" key="13">
    <source>
        <dbReference type="Pfam" id="PF14821"/>
    </source>
</evidence>
<keyword evidence="7" id="KW-0791">Threonine biosynthesis</keyword>
<dbReference type="GO" id="GO:0030170">
    <property type="term" value="F:pyridoxal phosphate binding"/>
    <property type="evidence" value="ECO:0007669"/>
    <property type="project" value="InterPro"/>
</dbReference>
<comment type="similarity">
    <text evidence="3">Belongs to the threonine synthase family.</text>
</comment>
<evidence type="ECO:0000313" key="14">
    <source>
        <dbReference type="EMBL" id="ACM92807.1"/>
    </source>
</evidence>
<dbReference type="RefSeq" id="WP_015901859.1">
    <property type="nucleotide sequence ID" value="NC_012115.1"/>
</dbReference>
<evidence type="ECO:0000256" key="6">
    <source>
        <dbReference type="ARBA" id="ARBA00022605"/>
    </source>
</evidence>
<evidence type="ECO:0000256" key="2">
    <source>
        <dbReference type="ARBA" id="ARBA00004979"/>
    </source>
</evidence>
<dbReference type="InterPro" id="IPR004450">
    <property type="entry name" value="Thr_synthase-like"/>
</dbReference>
<comment type="pathway">
    <text evidence="2">Amino-acid biosynthesis; L-threonine biosynthesis; L-threonine from L-aspartate: step 5/5.</text>
</comment>
<dbReference type="InterPro" id="IPR037158">
    <property type="entry name" value="Thr_synth_N_sf"/>
</dbReference>
<dbReference type="InterPro" id="IPR036052">
    <property type="entry name" value="TrpB-like_PALP_sf"/>
</dbReference>
<keyword evidence="8 11" id="KW-0663">Pyridoxal phosphate</keyword>
<evidence type="ECO:0000256" key="5">
    <source>
        <dbReference type="ARBA" id="ARBA00018679"/>
    </source>
</evidence>
<evidence type="ECO:0000256" key="3">
    <source>
        <dbReference type="ARBA" id="ARBA00005517"/>
    </source>
</evidence>
<dbReference type="NCBIfam" id="TIGR00260">
    <property type="entry name" value="thrC"/>
    <property type="match status" value="1"/>
</dbReference>
<keyword evidence="15" id="KW-1185">Reference proteome</keyword>
<dbReference type="Pfam" id="PF00291">
    <property type="entry name" value="PALP"/>
    <property type="match status" value="1"/>
</dbReference>
<evidence type="ECO:0000256" key="11">
    <source>
        <dbReference type="PIRSR" id="PIRSR604450-51"/>
    </source>
</evidence>
<dbReference type="eggNOG" id="COG0498">
    <property type="taxonomic scope" value="Bacteria"/>
</dbReference>
<dbReference type="Pfam" id="PF14821">
    <property type="entry name" value="Thr_synth_N"/>
    <property type="match status" value="1"/>
</dbReference>
<evidence type="ECO:0000256" key="7">
    <source>
        <dbReference type="ARBA" id="ARBA00022697"/>
    </source>
</evidence>
<keyword evidence="14" id="KW-0456">Lyase</keyword>
<dbReference type="Gene3D" id="3.40.50.1100">
    <property type="match status" value="2"/>
</dbReference>
<dbReference type="InterPro" id="IPR000634">
    <property type="entry name" value="Ser/Thr_deHydtase_PyrdxlP-BS"/>
</dbReference>
<dbReference type="STRING" id="598659.NAMH_1321"/>
<sequence>MKFIGTRGTDEKKTFSEVILDPAAPNGGLYVPSKIPSIDERFLNRYYDVEDEKTYRHLARGILKLFKIDIDPELIEKALYTYLREFDDPDVVPVVKLDKDLFVGELWHGPTRAFKDMALQPFGVILSALAQEKGENYLILAATSGDTGPATLKTFENKENIQVVCIYPHEGTSEVQKLQMVTTDAENEKVLGIIGNFDDAQTALKALLKDEDFRNTLKENNIKLSAANSVNFGRIIFQIIYHFWSYLKLVENAEIDMMDKIDVIIPSGNFGNALGAYYAKKMGLPIDKIIIASNKNNILYEFIKYGKYDLRDKSLIHTISPAMDILKSSNVERVLFDKFGEERTKELMTSLEENGYFELTPEEHEKIKKDFLADFATDGECEEIIAKYAKEGNYIMDAHTATAIKAYEYLKEKGEINNKVVAYSTAEWTKFAPSVYEALTKEDINREIAELEEKTLSDKDAIVYIETHYEVKAPECIRELFEKDINETIINKDEIKEKIIEFIKRD</sequence>
<comment type="cofactor">
    <cofactor evidence="1 11">
        <name>pyridoxal 5'-phosphate</name>
        <dbReference type="ChEBI" id="CHEBI:597326"/>
    </cofactor>
</comment>
<dbReference type="SUPFAM" id="SSF53686">
    <property type="entry name" value="Tryptophan synthase beta subunit-like PLP-dependent enzymes"/>
    <property type="match status" value="1"/>
</dbReference>
<dbReference type="AlphaFoldDB" id="B9L5S6"/>
<keyword evidence="6" id="KW-0028">Amino-acid biosynthesis</keyword>
<dbReference type="Gene3D" id="3.90.1380.10">
    <property type="entry name" value="Threonine synthase, N-terminal domain"/>
    <property type="match status" value="1"/>
</dbReference>
<dbReference type="CDD" id="cd01560">
    <property type="entry name" value="Thr-synth_2"/>
    <property type="match status" value="1"/>
</dbReference>
<name>B9L5S6_NAUPA</name>
<dbReference type="EC" id="4.2.3.1" evidence="4 10"/>
<dbReference type="HOGENOM" id="CLU_015170_3_1_7"/>
<dbReference type="GO" id="GO:0005737">
    <property type="term" value="C:cytoplasm"/>
    <property type="evidence" value="ECO:0007669"/>
    <property type="project" value="TreeGrafter"/>
</dbReference>
<dbReference type="EMBL" id="CP001279">
    <property type="protein sequence ID" value="ACM92807.1"/>
    <property type="molecule type" value="Genomic_DNA"/>
</dbReference>
<dbReference type="GO" id="GO:0004795">
    <property type="term" value="F:threonine synthase activity"/>
    <property type="evidence" value="ECO:0007669"/>
    <property type="project" value="UniProtKB-UniRule"/>
</dbReference>
<evidence type="ECO:0000256" key="4">
    <source>
        <dbReference type="ARBA" id="ARBA00013028"/>
    </source>
</evidence>